<organism evidence="2 3">
    <name type="scientific">Hepatospora eriocheir</name>
    <dbReference type="NCBI Taxonomy" id="1081669"/>
    <lineage>
        <taxon>Eukaryota</taxon>
        <taxon>Fungi</taxon>
        <taxon>Fungi incertae sedis</taxon>
        <taxon>Microsporidia</taxon>
        <taxon>Hepatosporidae</taxon>
        <taxon>Hepatospora</taxon>
    </lineage>
</organism>
<dbReference type="InterPro" id="IPR036322">
    <property type="entry name" value="WD40_repeat_dom_sf"/>
</dbReference>
<dbReference type="InterPro" id="IPR040458">
    <property type="entry name" value="Vid27"/>
</dbReference>
<dbReference type="Proteomes" id="UP000192356">
    <property type="component" value="Unassembled WGS sequence"/>
</dbReference>
<protein>
    <submittedName>
        <fullName evidence="2">VID27</fullName>
    </submittedName>
</protein>
<accession>A0A1X0QBP1</accession>
<evidence type="ECO:0000259" key="1">
    <source>
        <dbReference type="Pfam" id="PF08553"/>
    </source>
</evidence>
<evidence type="ECO:0000313" key="2">
    <source>
        <dbReference type="EMBL" id="ORD97219.1"/>
    </source>
</evidence>
<dbReference type="GO" id="GO:0005737">
    <property type="term" value="C:cytoplasm"/>
    <property type="evidence" value="ECO:0007669"/>
    <property type="project" value="TreeGrafter"/>
</dbReference>
<sequence>MTMKDKIKIKLFVDGDEVKNANLSIKETILIFEAKGFSYKSNIKDFNIHTYSKTDLSFIFNGQKIVIKDLNEKTLNYLVKEGIYKKENLVRKSNKPEKIFEFYLYNTATKVFDVKSSDNLELSIKLINTDYYFVVETETKLITYIQITENFYCYQDKDQKSFVWSTYDNRFKSFITYSINFNSSLDFLEFVSKFTEAQFKSLKKELTDINLYSNMSTFSEKREIKPPSNILTNLIKEEEDSEVEEAIRNFEFANKITKHKNKNLLVDNDRVYVTRGTSLGIFNNDNFISHVENAFQDDPQKLLSMGNAQLIVKEVNNEKVLNLMDLEKGKVVEKWDLERNINDYFHQSQNNLCGVNDYSLFRIDPRTSEKIVQHKDYKTKVGFSVGMSNSNGDIAIASSKGDLRLYDKLNKRAKTLINGYGANAKGIDVSKDGRYILITCDNYILLYDLLITNYKNKVDKEKMFSKRLQLKPQHMHLISNEKSTFTCAKFDESSKFIISSIGAYLIKWRLTDILENNIYAYSIKELADDVVDENFLLKGEDVIVALPDDVRQIKKSDLTKKYN</sequence>
<dbReference type="InterPro" id="IPR015943">
    <property type="entry name" value="WD40/YVTN_repeat-like_dom_sf"/>
</dbReference>
<name>A0A1X0QBP1_9MICR</name>
<dbReference type="SUPFAM" id="SSF50978">
    <property type="entry name" value="WD40 repeat-like"/>
    <property type="match status" value="1"/>
</dbReference>
<gene>
    <name evidence="2" type="primary">VID27</name>
    <name evidence="2" type="ORF">HERIO_915</name>
</gene>
<dbReference type="VEuPathDB" id="MicrosporidiaDB:HERIO_915"/>
<reference evidence="2 3" key="1">
    <citation type="journal article" date="2017" name="Environ. Microbiol.">
        <title>Decay of the glycolytic pathway and adaptation to intranuclear parasitism within Enterocytozoonidae microsporidia.</title>
        <authorList>
            <person name="Wiredu Boakye D."/>
            <person name="Jaroenlak P."/>
            <person name="Prachumwat A."/>
            <person name="Williams T.A."/>
            <person name="Bateman K.S."/>
            <person name="Itsathitphaisarn O."/>
            <person name="Sritunyalucksana K."/>
            <person name="Paszkiewicz K.H."/>
            <person name="Moore K.A."/>
            <person name="Stentiford G.D."/>
            <person name="Williams B.A."/>
        </authorList>
    </citation>
    <scope>NUCLEOTIDE SEQUENCE [LARGE SCALE GENOMIC DNA]</scope>
    <source>
        <strain evidence="2 3">GB1</strain>
    </source>
</reference>
<dbReference type="InterPro" id="IPR013863">
    <property type="entry name" value="VID27_C"/>
</dbReference>
<evidence type="ECO:0000313" key="3">
    <source>
        <dbReference type="Proteomes" id="UP000192356"/>
    </source>
</evidence>
<dbReference type="Pfam" id="PF08553">
    <property type="entry name" value="VID27"/>
    <property type="match status" value="1"/>
</dbReference>
<keyword evidence="3" id="KW-1185">Reference proteome</keyword>
<dbReference type="OrthoDB" id="10251113at2759"/>
<dbReference type="GO" id="GO:0005634">
    <property type="term" value="C:nucleus"/>
    <property type="evidence" value="ECO:0007669"/>
    <property type="project" value="TreeGrafter"/>
</dbReference>
<feature type="domain" description="Vacuolar import/degradation Vid27 C-terminal" evidence="1">
    <location>
        <begin position="261"/>
        <end position="560"/>
    </location>
</feature>
<dbReference type="EMBL" id="LVKB01000035">
    <property type="protein sequence ID" value="ORD97219.1"/>
    <property type="molecule type" value="Genomic_DNA"/>
</dbReference>
<dbReference type="PANTHER" id="PTHR31913:SF0">
    <property type="entry name" value="VACUOLAR IMPORT AND DEGRADATION PROTEIN 27"/>
    <property type="match status" value="1"/>
</dbReference>
<proteinExistence type="predicted"/>
<dbReference type="Gene3D" id="2.130.10.10">
    <property type="entry name" value="YVTN repeat-like/Quinoprotein amine dehydrogenase"/>
    <property type="match status" value="1"/>
</dbReference>
<comment type="caution">
    <text evidence="2">The sequence shown here is derived from an EMBL/GenBank/DDBJ whole genome shotgun (WGS) entry which is preliminary data.</text>
</comment>
<dbReference type="VEuPathDB" id="MicrosporidiaDB:A0H76_1728"/>
<dbReference type="PANTHER" id="PTHR31913">
    <property type="entry name" value="VACUOLAR IMPORT AND DEGRADATION PROTEIN 27"/>
    <property type="match status" value="1"/>
</dbReference>
<dbReference type="AlphaFoldDB" id="A0A1X0QBP1"/>